<dbReference type="RefSeq" id="WP_109660613.1">
    <property type="nucleotide sequence ID" value="NZ_QGGH01000001.1"/>
</dbReference>
<accession>A0A8E3B800</accession>
<evidence type="ECO:0000259" key="1">
    <source>
        <dbReference type="Pfam" id="PF06568"/>
    </source>
</evidence>
<dbReference type="GeneID" id="61050787"/>
<proteinExistence type="predicted"/>
<dbReference type="AlphaFoldDB" id="A0A8E3B800"/>
<evidence type="ECO:0000313" key="2">
    <source>
        <dbReference type="EMBL" id="PWJ94775.1"/>
    </source>
</evidence>
<dbReference type="Pfam" id="PF06568">
    <property type="entry name" value="YjiS-like"/>
    <property type="match status" value="1"/>
</dbReference>
<dbReference type="EMBL" id="QGGH01000001">
    <property type="protein sequence ID" value="PWJ94775.1"/>
    <property type="molecule type" value="Genomic_DNA"/>
</dbReference>
<dbReference type="Proteomes" id="UP000245631">
    <property type="component" value="Unassembled WGS sequence"/>
</dbReference>
<protein>
    <submittedName>
        <fullName evidence="2">Uncharacterized protein DUF1127</fullName>
    </submittedName>
</protein>
<name>A0A8E3B800_RHILI</name>
<sequence>MNPTLESISAAMSGLALRTSAVVERRRMLRRVARFSDHRLHDIGLERDWDGSILRNGRAI</sequence>
<dbReference type="InterPro" id="IPR009506">
    <property type="entry name" value="YjiS-like"/>
</dbReference>
<feature type="domain" description="YjiS-like" evidence="1">
    <location>
        <begin position="23"/>
        <end position="48"/>
    </location>
</feature>
<comment type="caution">
    <text evidence="2">The sequence shown here is derived from an EMBL/GenBank/DDBJ whole genome shotgun (WGS) entry which is preliminary data.</text>
</comment>
<gene>
    <name evidence="2" type="ORF">C8D77_1011461</name>
</gene>
<evidence type="ECO:0000313" key="3">
    <source>
        <dbReference type="Proteomes" id="UP000245631"/>
    </source>
</evidence>
<reference evidence="2 3" key="1">
    <citation type="submission" date="2018-05" db="EMBL/GenBank/DDBJ databases">
        <title>Genomic Encyclopedia of Type Strains, Phase IV (KMG-IV): sequencing the most valuable type-strain genomes for metagenomic binning, comparative biology and taxonomic classification.</title>
        <authorList>
            <person name="Goeker M."/>
        </authorList>
    </citation>
    <scope>NUCLEOTIDE SEQUENCE [LARGE SCALE GENOMIC DNA]</scope>
    <source>
        <strain evidence="2 3">DSM 2626</strain>
    </source>
</reference>
<organism evidence="2 3">
    <name type="scientific">Rhizobium loti</name>
    <name type="common">Mesorhizobium loti</name>
    <dbReference type="NCBI Taxonomy" id="381"/>
    <lineage>
        <taxon>Bacteria</taxon>
        <taxon>Pseudomonadati</taxon>
        <taxon>Pseudomonadota</taxon>
        <taxon>Alphaproteobacteria</taxon>
        <taxon>Hyphomicrobiales</taxon>
        <taxon>Phyllobacteriaceae</taxon>
        <taxon>Mesorhizobium</taxon>
    </lineage>
</organism>